<dbReference type="Gene3D" id="1.10.287.70">
    <property type="match status" value="1"/>
</dbReference>
<comment type="caution">
    <text evidence="15">The sequence shown here is derived from an EMBL/GenBank/DDBJ whole genome shotgun (WGS) entry which is preliminary data.</text>
</comment>
<dbReference type="GO" id="GO:0015276">
    <property type="term" value="F:ligand-gated monoatomic ion channel activity"/>
    <property type="evidence" value="ECO:0007669"/>
    <property type="project" value="InterPro"/>
</dbReference>
<evidence type="ECO:0000256" key="13">
    <source>
        <dbReference type="SAM" id="Phobius"/>
    </source>
</evidence>
<dbReference type="InterPro" id="IPR052192">
    <property type="entry name" value="Insect_Ionotropic_Sensory_Rcpt"/>
</dbReference>
<feature type="transmembrane region" description="Helical" evidence="13">
    <location>
        <begin position="312"/>
        <end position="333"/>
    </location>
</feature>
<dbReference type="PANTHER" id="PTHR42643">
    <property type="entry name" value="IONOTROPIC RECEPTOR 20A-RELATED"/>
    <property type="match status" value="1"/>
</dbReference>
<feature type="domain" description="Ionotropic glutamate receptor C-terminal" evidence="14">
    <location>
        <begin position="148"/>
        <end position="483"/>
    </location>
</feature>
<dbReference type="Pfam" id="PF24576">
    <property type="entry name" value="IR75A_N"/>
    <property type="match status" value="1"/>
</dbReference>
<dbReference type="InterPro" id="IPR057074">
    <property type="entry name" value="IR75A_N"/>
</dbReference>
<sequence>MVYNLAVRLNNFTVTAMTFQKFRKTYKKWKKMRCNSPFLVVTHSDNGTKEDLEKVSRTRLFYRTYWLIFIKDRTEMEDFFRDVITPFDLRMVVAETKYDDRIDFFEVYRVLQDRPLRTPHFGSWRLGEGYKLGSRNIYERRQNLEGIVLKTGSTNNYPMNYFVPQTDGTTKLEGFFAEVWSELERILNFSSINYPSVDKVEGIPENNGKWSGLVGMLQRREIDAAVSNFLMDAQRSRTIDFTRPLMRSSYQIFFKSMGNTFNWDAILRPFKKDIWLTICGWIILCATFYWLSHIFTLKYGLESATKRDDFTLINSGLFFVKALCNQAALIYFLTSRSPVRPFDSLRGLLETNTYKLQTIAKTAHYIYFSSSTNPLLHKIYLELIQVIPEDQLPLSTEEALDKVCKERNLAHFGDIVNAITYVKEINSKDSNCKIMYLSKEISPIYSSIGLTRDSPYKFLFNHFLHKIIDAGIINKLQRNAFQNVKHRREVRTWGVIESKDVFQAFAILAIGLLLSTIVFTIEILYFRTLLILHKKSEQVKPAFHMTRNIYHFSCKEQQM</sequence>
<dbReference type="SMART" id="SM00079">
    <property type="entry name" value="PBPe"/>
    <property type="match status" value="1"/>
</dbReference>
<evidence type="ECO:0000256" key="7">
    <source>
        <dbReference type="ARBA" id="ARBA00023065"/>
    </source>
</evidence>
<feature type="transmembrane region" description="Helical" evidence="13">
    <location>
        <begin position="501"/>
        <end position="526"/>
    </location>
</feature>
<keyword evidence="4" id="KW-1003">Cell membrane</keyword>
<proteinExistence type="inferred from homology"/>
<keyword evidence="10" id="KW-0325">Glycoprotein</keyword>
<evidence type="ECO:0000256" key="2">
    <source>
        <dbReference type="ARBA" id="ARBA00008685"/>
    </source>
</evidence>
<gene>
    <name evidence="15" type="ORF">PYX00_007100</name>
</gene>
<keyword evidence="6 13" id="KW-1133">Transmembrane helix</keyword>
<dbReference type="AlphaFoldDB" id="A0AAW2HHS6"/>
<keyword evidence="5 13" id="KW-0812">Transmembrane</keyword>
<dbReference type="PANTHER" id="PTHR42643:SF30">
    <property type="entry name" value="IONOTROPIC RECEPTOR 40A-RELATED"/>
    <property type="match status" value="1"/>
</dbReference>
<evidence type="ECO:0000256" key="9">
    <source>
        <dbReference type="ARBA" id="ARBA00023170"/>
    </source>
</evidence>
<evidence type="ECO:0000256" key="6">
    <source>
        <dbReference type="ARBA" id="ARBA00022989"/>
    </source>
</evidence>
<evidence type="ECO:0000259" key="14">
    <source>
        <dbReference type="SMART" id="SM00079"/>
    </source>
</evidence>
<name>A0AAW2HHS6_9NEOP</name>
<evidence type="ECO:0000256" key="8">
    <source>
        <dbReference type="ARBA" id="ARBA00023136"/>
    </source>
</evidence>
<dbReference type="SUPFAM" id="SSF53850">
    <property type="entry name" value="Periplasmic binding protein-like II"/>
    <property type="match status" value="1"/>
</dbReference>
<dbReference type="InterPro" id="IPR019594">
    <property type="entry name" value="Glu/Gly-bd"/>
</dbReference>
<evidence type="ECO:0000313" key="15">
    <source>
        <dbReference type="EMBL" id="KAL0269319.1"/>
    </source>
</evidence>
<evidence type="ECO:0000256" key="11">
    <source>
        <dbReference type="ARBA" id="ARBA00023286"/>
    </source>
</evidence>
<evidence type="ECO:0000256" key="12">
    <source>
        <dbReference type="ARBA" id="ARBA00023303"/>
    </source>
</evidence>
<dbReference type="GO" id="GO:0005886">
    <property type="term" value="C:plasma membrane"/>
    <property type="evidence" value="ECO:0007669"/>
    <property type="project" value="UniProtKB-SubCell"/>
</dbReference>
<comment type="similarity">
    <text evidence="2">Belongs to the glutamate-gated ion channel (TC 1.A.10.1) family.</text>
</comment>
<keyword evidence="12" id="KW-0407">Ion channel</keyword>
<evidence type="ECO:0000256" key="3">
    <source>
        <dbReference type="ARBA" id="ARBA00022448"/>
    </source>
</evidence>
<protein>
    <recommendedName>
        <fullName evidence="14">Ionotropic glutamate receptor C-terminal domain-containing protein</fullName>
    </recommendedName>
</protein>
<feature type="transmembrane region" description="Helical" evidence="13">
    <location>
        <begin position="274"/>
        <end position="292"/>
    </location>
</feature>
<dbReference type="Gene3D" id="3.40.190.10">
    <property type="entry name" value="Periplasmic binding protein-like II"/>
    <property type="match status" value="2"/>
</dbReference>
<comment type="subcellular location">
    <subcellularLocation>
        <location evidence="1">Cell membrane</location>
        <topology evidence="1">Multi-pass membrane protein</topology>
    </subcellularLocation>
</comment>
<evidence type="ECO:0000256" key="1">
    <source>
        <dbReference type="ARBA" id="ARBA00004651"/>
    </source>
</evidence>
<keyword evidence="8 13" id="KW-0472">Membrane</keyword>
<evidence type="ECO:0000256" key="10">
    <source>
        <dbReference type="ARBA" id="ARBA00023180"/>
    </source>
</evidence>
<organism evidence="15">
    <name type="scientific">Menopon gallinae</name>
    <name type="common">poultry shaft louse</name>
    <dbReference type="NCBI Taxonomy" id="328185"/>
    <lineage>
        <taxon>Eukaryota</taxon>
        <taxon>Metazoa</taxon>
        <taxon>Ecdysozoa</taxon>
        <taxon>Arthropoda</taxon>
        <taxon>Hexapoda</taxon>
        <taxon>Insecta</taxon>
        <taxon>Pterygota</taxon>
        <taxon>Neoptera</taxon>
        <taxon>Paraneoptera</taxon>
        <taxon>Psocodea</taxon>
        <taxon>Troctomorpha</taxon>
        <taxon>Phthiraptera</taxon>
        <taxon>Amblycera</taxon>
        <taxon>Menoponidae</taxon>
        <taxon>Menopon</taxon>
    </lineage>
</organism>
<evidence type="ECO:0000256" key="4">
    <source>
        <dbReference type="ARBA" id="ARBA00022475"/>
    </source>
</evidence>
<keyword evidence="11" id="KW-1071">Ligand-gated ion channel</keyword>
<reference evidence="15" key="1">
    <citation type="journal article" date="2024" name="Gigascience">
        <title>Chromosome-level genome of the poultry shaft louse Menopon gallinae provides insight into the host-switching and adaptive evolution of parasitic lice.</title>
        <authorList>
            <person name="Xu Y."/>
            <person name="Ma L."/>
            <person name="Liu S."/>
            <person name="Liang Y."/>
            <person name="Liu Q."/>
            <person name="He Z."/>
            <person name="Tian L."/>
            <person name="Duan Y."/>
            <person name="Cai W."/>
            <person name="Li H."/>
            <person name="Song F."/>
        </authorList>
    </citation>
    <scope>NUCLEOTIDE SEQUENCE</scope>
    <source>
        <strain evidence="15">Cailab_2023a</strain>
    </source>
</reference>
<dbReference type="GO" id="GO:0050906">
    <property type="term" value="P:detection of stimulus involved in sensory perception"/>
    <property type="evidence" value="ECO:0007669"/>
    <property type="project" value="UniProtKB-ARBA"/>
</dbReference>
<dbReference type="Pfam" id="PF10613">
    <property type="entry name" value="Lig_chan-Glu_bd"/>
    <property type="match status" value="1"/>
</dbReference>
<keyword evidence="3" id="KW-0813">Transport</keyword>
<keyword evidence="7" id="KW-0406">Ion transport</keyword>
<dbReference type="InterPro" id="IPR001320">
    <property type="entry name" value="Iontro_rcpt_C"/>
</dbReference>
<dbReference type="EMBL" id="JARGDH010000004">
    <property type="protein sequence ID" value="KAL0269319.1"/>
    <property type="molecule type" value="Genomic_DNA"/>
</dbReference>
<accession>A0AAW2HHS6</accession>
<keyword evidence="9" id="KW-0675">Receptor</keyword>
<evidence type="ECO:0000256" key="5">
    <source>
        <dbReference type="ARBA" id="ARBA00022692"/>
    </source>
</evidence>